<reference evidence="2" key="2">
    <citation type="journal article" date="2014" name="ISME J.">
        <title>Microbial stratification in low pH oxic and suboxic macroscopic growths along an acid mine drainage.</title>
        <authorList>
            <person name="Mendez-Garcia C."/>
            <person name="Mesa V."/>
            <person name="Sprenger R.R."/>
            <person name="Richter M."/>
            <person name="Diez M.S."/>
            <person name="Solano J."/>
            <person name="Bargiela R."/>
            <person name="Golyshina O.V."/>
            <person name="Manteca A."/>
            <person name="Ramos J.L."/>
            <person name="Gallego J.R."/>
            <person name="Llorente I."/>
            <person name="Martins Dos Santos V.A."/>
            <person name="Jensen O.N."/>
            <person name="Pelaez A.I."/>
            <person name="Sanchez J."/>
            <person name="Ferrer M."/>
        </authorList>
    </citation>
    <scope>NUCLEOTIDE SEQUENCE</scope>
</reference>
<evidence type="ECO:0000313" key="2">
    <source>
        <dbReference type="EMBL" id="EQD53123.1"/>
    </source>
</evidence>
<name>T1A8H0_9ZZZZ</name>
<sequence>NISSNALKFARGWIYLGQTDDACEDRRVTLIQIGLFILLFWFPFIRSFARGEALGVLEQVPGVYAGQASAYRIRAIFHKDGERWKSFPSDCSNQECLKRVTSQYPKEIRWLLGFKGAELGTLVGRTPKDFGFYAQVGLQDIIGGDSVAKILRNGFIKYEGWDADIARPLLIANTNPYFSIPDGWSKVKLGSDTARVLQNSFRARFPALFHTSGKRAERNAYQYCRVKISVIKAYASFEKWVLADLRPSNAADCHKLRNLNKYDDSWFLLKPNEASKYLGSGMWLIGIGDYDNDGKPEFIFVRERRNQGGYELFYADFQKNATFLFVLSLIFLLGHDAIIEC</sequence>
<dbReference type="EMBL" id="AUZZ01004462">
    <property type="protein sequence ID" value="EQD53123.1"/>
    <property type="molecule type" value="Genomic_DNA"/>
</dbReference>
<evidence type="ECO:0000256" key="1">
    <source>
        <dbReference type="SAM" id="Phobius"/>
    </source>
</evidence>
<keyword evidence="1" id="KW-0472">Membrane</keyword>
<feature type="transmembrane region" description="Helical" evidence="1">
    <location>
        <begin position="30"/>
        <end position="49"/>
    </location>
</feature>
<keyword evidence="1" id="KW-0812">Transmembrane</keyword>
<protein>
    <submittedName>
        <fullName evidence="2">Uncharacterized protein</fullName>
    </submittedName>
</protein>
<reference evidence="2" key="1">
    <citation type="submission" date="2013-08" db="EMBL/GenBank/DDBJ databases">
        <authorList>
            <person name="Mendez C."/>
            <person name="Richter M."/>
            <person name="Ferrer M."/>
            <person name="Sanchez J."/>
        </authorList>
    </citation>
    <scope>NUCLEOTIDE SEQUENCE</scope>
</reference>
<gene>
    <name evidence="2" type="ORF">B2A_06322</name>
</gene>
<accession>T1A8H0</accession>
<keyword evidence="1" id="KW-1133">Transmembrane helix</keyword>
<feature type="non-terminal residue" evidence="2">
    <location>
        <position position="341"/>
    </location>
</feature>
<comment type="caution">
    <text evidence="2">The sequence shown here is derived from an EMBL/GenBank/DDBJ whole genome shotgun (WGS) entry which is preliminary data.</text>
</comment>
<organism evidence="2">
    <name type="scientific">mine drainage metagenome</name>
    <dbReference type="NCBI Taxonomy" id="410659"/>
    <lineage>
        <taxon>unclassified sequences</taxon>
        <taxon>metagenomes</taxon>
        <taxon>ecological metagenomes</taxon>
    </lineage>
</organism>
<proteinExistence type="predicted"/>
<feature type="non-terminal residue" evidence="2">
    <location>
        <position position="1"/>
    </location>
</feature>
<dbReference type="AlphaFoldDB" id="T1A8H0"/>